<dbReference type="InterPro" id="IPR002104">
    <property type="entry name" value="Integrase_catalytic"/>
</dbReference>
<dbReference type="PANTHER" id="PTHR30349">
    <property type="entry name" value="PHAGE INTEGRASE-RELATED"/>
    <property type="match status" value="1"/>
</dbReference>
<dbReference type="Pfam" id="PF00589">
    <property type="entry name" value="Phage_integrase"/>
    <property type="match status" value="1"/>
</dbReference>
<accession>X1S1H7</accession>
<keyword evidence="2" id="KW-0238">DNA-binding</keyword>
<evidence type="ECO:0000259" key="4">
    <source>
        <dbReference type="PROSITE" id="PS51898"/>
    </source>
</evidence>
<keyword evidence="3" id="KW-0233">DNA recombination</keyword>
<name>X1S1H7_9ZZZZ</name>
<gene>
    <name evidence="6" type="ORF">S12H4_17738</name>
</gene>
<evidence type="ECO:0000256" key="3">
    <source>
        <dbReference type="ARBA" id="ARBA00023172"/>
    </source>
</evidence>
<dbReference type="InterPro" id="IPR013762">
    <property type="entry name" value="Integrase-like_cat_sf"/>
</dbReference>
<dbReference type="PANTHER" id="PTHR30349:SF64">
    <property type="entry name" value="PROPHAGE INTEGRASE INTD-RELATED"/>
    <property type="match status" value="1"/>
</dbReference>
<evidence type="ECO:0000259" key="5">
    <source>
        <dbReference type="PROSITE" id="PS51900"/>
    </source>
</evidence>
<proteinExistence type="inferred from homology"/>
<dbReference type="CDD" id="cd00397">
    <property type="entry name" value="DNA_BRE_C"/>
    <property type="match status" value="1"/>
</dbReference>
<evidence type="ECO:0000313" key="6">
    <source>
        <dbReference type="EMBL" id="GAI86738.1"/>
    </source>
</evidence>
<organism evidence="6">
    <name type="scientific">marine sediment metagenome</name>
    <dbReference type="NCBI Taxonomy" id="412755"/>
    <lineage>
        <taxon>unclassified sequences</taxon>
        <taxon>metagenomes</taxon>
        <taxon>ecological metagenomes</taxon>
    </lineage>
</organism>
<dbReference type="Gene3D" id="1.10.443.10">
    <property type="entry name" value="Intergrase catalytic core"/>
    <property type="match status" value="1"/>
</dbReference>
<dbReference type="InterPro" id="IPR044068">
    <property type="entry name" value="CB"/>
</dbReference>
<dbReference type="GO" id="GO:0006310">
    <property type="term" value="P:DNA recombination"/>
    <property type="evidence" value="ECO:0007669"/>
    <property type="project" value="UniProtKB-KW"/>
</dbReference>
<dbReference type="GO" id="GO:0003677">
    <property type="term" value="F:DNA binding"/>
    <property type="evidence" value="ECO:0007669"/>
    <property type="project" value="UniProtKB-KW"/>
</dbReference>
<dbReference type="InterPro" id="IPR050090">
    <property type="entry name" value="Tyrosine_recombinase_XerCD"/>
</dbReference>
<evidence type="ECO:0008006" key="7">
    <source>
        <dbReference type="Google" id="ProtNLM"/>
    </source>
</evidence>
<comment type="similarity">
    <text evidence="1">Belongs to the 'phage' integrase family.</text>
</comment>
<reference evidence="6" key="1">
    <citation type="journal article" date="2014" name="Front. Microbiol.">
        <title>High frequency of phylogenetically diverse reductive dehalogenase-homologous genes in deep subseafloor sedimentary metagenomes.</title>
        <authorList>
            <person name="Kawai M."/>
            <person name="Futagami T."/>
            <person name="Toyoda A."/>
            <person name="Takaki Y."/>
            <person name="Nishi S."/>
            <person name="Hori S."/>
            <person name="Arai W."/>
            <person name="Tsubouchi T."/>
            <person name="Morono Y."/>
            <person name="Uchiyama I."/>
            <person name="Ito T."/>
            <person name="Fujiyama A."/>
            <person name="Inagaki F."/>
            <person name="Takami H."/>
        </authorList>
    </citation>
    <scope>NUCLEOTIDE SEQUENCE</scope>
    <source>
        <strain evidence="6">Expedition CK06-06</strain>
    </source>
</reference>
<evidence type="ECO:0000256" key="1">
    <source>
        <dbReference type="ARBA" id="ARBA00008857"/>
    </source>
</evidence>
<dbReference type="PROSITE" id="PS51898">
    <property type="entry name" value="TYR_RECOMBINASE"/>
    <property type="match status" value="1"/>
</dbReference>
<comment type="caution">
    <text evidence="6">The sequence shown here is derived from an EMBL/GenBank/DDBJ whole genome shotgun (WGS) entry which is preliminary data.</text>
</comment>
<sequence>NSPFGWDRPLPTIGPRDIERFRAGRLSTGISAGTANKDLTVLKRLFNLAILRGYLPKGSNPCDGVPKLKIGSVRKDIIRPETFAGIYSSTADAFWWAFLVTLYTAGLRLREATNLTWCDIDFESYQLHITRKKAVGLVQAWTPKDHQMRMIPLPAKTINLLAVWQSMAPEGCPYVFMGETRWAYYLRQVERDRWRAGQDLLNNLLRRFKTICRRAGSRPYTLHDIRRTCITNWAGQLPIHVVQQLAGHSDMRTTQRYYLSVQPQDLDKARAIQSSLLGTVTDSGYRQSKAG</sequence>
<dbReference type="SUPFAM" id="SSF56349">
    <property type="entry name" value="DNA breaking-rejoining enzymes"/>
    <property type="match status" value="1"/>
</dbReference>
<dbReference type="Gene3D" id="1.10.150.130">
    <property type="match status" value="1"/>
</dbReference>
<dbReference type="EMBL" id="BARW01008702">
    <property type="protein sequence ID" value="GAI86738.1"/>
    <property type="molecule type" value="Genomic_DNA"/>
</dbReference>
<evidence type="ECO:0000256" key="2">
    <source>
        <dbReference type="ARBA" id="ARBA00023125"/>
    </source>
</evidence>
<dbReference type="GO" id="GO:0015074">
    <property type="term" value="P:DNA integration"/>
    <property type="evidence" value="ECO:0007669"/>
    <property type="project" value="InterPro"/>
</dbReference>
<dbReference type="AlphaFoldDB" id="X1S1H7"/>
<feature type="non-terminal residue" evidence="6">
    <location>
        <position position="1"/>
    </location>
</feature>
<feature type="domain" description="Tyr recombinase" evidence="4">
    <location>
        <begin position="73"/>
        <end position="271"/>
    </location>
</feature>
<dbReference type="InterPro" id="IPR010998">
    <property type="entry name" value="Integrase_recombinase_N"/>
</dbReference>
<protein>
    <recommendedName>
        <fullName evidence="7">Tyr recombinase domain-containing protein</fullName>
    </recommendedName>
</protein>
<dbReference type="InterPro" id="IPR011010">
    <property type="entry name" value="DNA_brk_join_enz"/>
</dbReference>
<dbReference type="PROSITE" id="PS51900">
    <property type="entry name" value="CB"/>
    <property type="match status" value="1"/>
</dbReference>
<feature type="domain" description="Core-binding (CB)" evidence="5">
    <location>
        <begin position="1"/>
        <end position="50"/>
    </location>
</feature>